<proteinExistence type="predicted"/>
<dbReference type="OrthoDB" id="6268680at2759"/>
<protein>
    <submittedName>
        <fullName evidence="3">Transmembrane protein 231</fullName>
    </submittedName>
</protein>
<dbReference type="EMBL" id="UYRS01005664">
    <property type="protein sequence ID" value="VDK27196.1"/>
    <property type="molecule type" value="Genomic_DNA"/>
</dbReference>
<evidence type="ECO:0000313" key="2">
    <source>
        <dbReference type="Proteomes" id="UP000282613"/>
    </source>
</evidence>
<organism evidence="3">
    <name type="scientific">Taenia asiatica</name>
    <name type="common">Asian tapeworm</name>
    <dbReference type="NCBI Taxonomy" id="60517"/>
    <lineage>
        <taxon>Eukaryota</taxon>
        <taxon>Metazoa</taxon>
        <taxon>Spiralia</taxon>
        <taxon>Lophotrochozoa</taxon>
        <taxon>Platyhelminthes</taxon>
        <taxon>Cestoda</taxon>
        <taxon>Eucestoda</taxon>
        <taxon>Cyclophyllidea</taxon>
        <taxon>Taeniidae</taxon>
        <taxon>Taenia</taxon>
    </lineage>
</organism>
<sequence length="192" mass="22158">MNYGLKRVTFFGDTSIPIIILFYTDHYWPEVDDHTFQHQYSLPLVTYAKDSDIVTLSVYILHVSAFSLPNFTLTHSASNEPVYREMGYNYLRNYTHILNLQKNVFVMHTIIALTVRKKEHVDYYCFEYNGQHHTHTIVWGPSPPIPKPDVINDFLSLFPMEEVISHFLGSATHTNLLGSFVLMVAALCVNLT</sequence>
<dbReference type="WBParaSite" id="TASK_0000309601-mRNA-1">
    <property type="protein sequence ID" value="TASK_0000309601-mRNA-1"/>
    <property type="gene ID" value="TASK_0000309601"/>
</dbReference>
<reference evidence="3" key="1">
    <citation type="submission" date="2017-02" db="UniProtKB">
        <authorList>
            <consortium name="WormBaseParasite"/>
        </authorList>
    </citation>
    <scope>IDENTIFICATION</scope>
</reference>
<name>A0A0R3W0A2_TAEAS</name>
<keyword evidence="2" id="KW-1185">Reference proteome</keyword>
<accession>A0A0R3W0A2</accession>
<reference evidence="1 2" key="2">
    <citation type="submission" date="2018-11" db="EMBL/GenBank/DDBJ databases">
        <authorList>
            <consortium name="Pathogen Informatics"/>
        </authorList>
    </citation>
    <scope>NUCLEOTIDE SEQUENCE [LARGE SCALE GENOMIC DNA]</scope>
</reference>
<dbReference type="Proteomes" id="UP000282613">
    <property type="component" value="Unassembled WGS sequence"/>
</dbReference>
<gene>
    <name evidence="1" type="ORF">TASK_LOCUS3097</name>
</gene>
<evidence type="ECO:0000313" key="3">
    <source>
        <dbReference type="WBParaSite" id="TASK_0000309601-mRNA-1"/>
    </source>
</evidence>
<dbReference type="AlphaFoldDB" id="A0A0R3W0A2"/>
<evidence type="ECO:0000313" key="1">
    <source>
        <dbReference type="EMBL" id="VDK27196.1"/>
    </source>
</evidence>